<evidence type="ECO:0000259" key="1">
    <source>
        <dbReference type="Pfam" id="PF00112"/>
    </source>
</evidence>
<gene>
    <name evidence="2" type="ORF">LAZ67_3003150</name>
</gene>
<dbReference type="InterPro" id="IPR000668">
    <property type="entry name" value="Peptidase_C1A_C"/>
</dbReference>
<dbReference type="Gene3D" id="2.40.50.170">
    <property type="entry name" value="Cysteine proteinases. Chain C"/>
    <property type="match status" value="1"/>
</dbReference>
<evidence type="ECO:0000313" key="2">
    <source>
        <dbReference type="EMBL" id="UYV65111.1"/>
    </source>
</evidence>
<sequence length="70" mass="8183">MIYHFTHSVPMAMDLKMAKITGFSKTDIVNLFKISSNFWEKSWGEDGYIRMSRNKNNQCGIVDMTIYQIV</sequence>
<evidence type="ECO:0000313" key="3">
    <source>
        <dbReference type="Proteomes" id="UP001235939"/>
    </source>
</evidence>
<proteinExistence type="predicted"/>
<dbReference type="SUPFAM" id="SSF54001">
    <property type="entry name" value="Cysteine proteinases"/>
    <property type="match status" value="1"/>
</dbReference>
<dbReference type="Pfam" id="PF00112">
    <property type="entry name" value="Peptidase_C1"/>
    <property type="match status" value="1"/>
</dbReference>
<dbReference type="Proteomes" id="UP001235939">
    <property type="component" value="Chromosome 03"/>
</dbReference>
<protein>
    <recommendedName>
        <fullName evidence="1">Peptidase C1A papain C-terminal domain-containing protein</fullName>
    </recommendedName>
</protein>
<organism evidence="2 3">
    <name type="scientific">Cordylochernes scorpioides</name>
    <dbReference type="NCBI Taxonomy" id="51811"/>
    <lineage>
        <taxon>Eukaryota</taxon>
        <taxon>Metazoa</taxon>
        <taxon>Ecdysozoa</taxon>
        <taxon>Arthropoda</taxon>
        <taxon>Chelicerata</taxon>
        <taxon>Arachnida</taxon>
        <taxon>Pseudoscorpiones</taxon>
        <taxon>Cheliferoidea</taxon>
        <taxon>Chernetidae</taxon>
        <taxon>Cordylochernes</taxon>
    </lineage>
</organism>
<dbReference type="EMBL" id="CP092865">
    <property type="protein sequence ID" value="UYV65111.1"/>
    <property type="molecule type" value="Genomic_DNA"/>
</dbReference>
<accession>A0ABY6K8C1</accession>
<keyword evidence="3" id="KW-1185">Reference proteome</keyword>
<dbReference type="InterPro" id="IPR038765">
    <property type="entry name" value="Papain-like_cys_pep_sf"/>
</dbReference>
<name>A0ABY6K8C1_9ARAC</name>
<feature type="domain" description="Peptidase C1A papain C-terminal" evidence="1">
    <location>
        <begin position="18"/>
        <end position="68"/>
    </location>
</feature>
<reference evidence="2 3" key="1">
    <citation type="submission" date="2022-01" db="EMBL/GenBank/DDBJ databases">
        <title>A chromosomal length assembly of Cordylochernes scorpioides.</title>
        <authorList>
            <person name="Zeh D."/>
            <person name="Zeh J."/>
        </authorList>
    </citation>
    <scope>NUCLEOTIDE SEQUENCE [LARGE SCALE GENOMIC DNA]</scope>
    <source>
        <strain evidence="2">IN4F17</strain>
        <tissue evidence="2">Whole Body</tissue>
    </source>
</reference>